<reference evidence="2" key="1">
    <citation type="submission" date="2025-08" db="UniProtKB">
        <authorList>
            <consortium name="RefSeq"/>
        </authorList>
    </citation>
    <scope>IDENTIFICATION</scope>
</reference>
<dbReference type="PROSITE" id="PS51257">
    <property type="entry name" value="PROKAR_LIPOPROTEIN"/>
    <property type="match status" value="1"/>
</dbReference>
<dbReference type="Proteomes" id="UP000675920">
    <property type="component" value="Unplaced"/>
</dbReference>
<dbReference type="AlphaFoldDB" id="A0A8B6XC48"/>
<proteinExistence type="predicted"/>
<protein>
    <recommendedName>
        <fullName evidence="3">Lipoprotein</fullName>
    </recommendedName>
</protein>
<accession>A0A8B6XC48</accession>
<evidence type="ECO:0008006" key="3">
    <source>
        <dbReference type="Google" id="ProtNLM"/>
    </source>
</evidence>
<keyword evidence="1" id="KW-1185">Reference proteome</keyword>
<dbReference type="RefSeq" id="WP_156924423.1">
    <property type="nucleotide sequence ID" value="NZ_AXWS01000013.1"/>
</dbReference>
<name>A0A8B6XC48_9BURK</name>
<evidence type="ECO:0000313" key="2">
    <source>
        <dbReference type="RefSeq" id="WP_156924423.1"/>
    </source>
</evidence>
<sequence length="272" mass="29516">MTPFLRPSNVLLPLAVATLLVGCATQPPRAVAPDAMASIKRLGVVSVVADRLARSYTGLTVFGNEYDDIDIASWQLDEQYEEQLGTALADKRSITYVKAVPPRDRFAPANKLERAFASHNQDWEAVAPAVLDYCRANSLDAVMVLTKGETPQQMASSTSQQMMGLGVYARSAPPVPWNTNSSIVYMVGKLGLVDCKSGKALAERRVVIDDSDMSAFLDHLSTLPIRPISTEISRTPSGSWSEATRAQLRAELLTLPKPAWPTTINALFAAKP</sequence>
<organism evidence="1 2">
    <name type="scientific">Derxia gummosa DSM 723</name>
    <dbReference type="NCBI Taxonomy" id="1121388"/>
    <lineage>
        <taxon>Bacteria</taxon>
        <taxon>Pseudomonadati</taxon>
        <taxon>Pseudomonadota</taxon>
        <taxon>Betaproteobacteria</taxon>
        <taxon>Burkholderiales</taxon>
        <taxon>Alcaligenaceae</taxon>
        <taxon>Derxia</taxon>
    </lineage>
</organism>
<evidence type="ECO:0000313" key="1">
    <source>
        <dbReference type="Proteomes" id="UP000675920"/>
    </source>
</evidence>